<accession>A0ABM9LQ86</accession>
<keyword evidence="1" id="KW-0732">Signal</keyword>
<reference evidence="2 3" key="1">
    <citation type="submission" date="2023-08" db="EMBL/GenBank/DDBJ databases">
        <authorList>
            <person name="Folkvardsen B D."/>
            <person name="Norman A."/>
        </authorList>
    </citation>
    <scope>NUCLEOTIDE SEQUENCE [LARGE SCALE GENOMIC DNA]</scope>
    <source>
        <strain evidence="2 3">Mu0053</strain>
    </source>
</reference>
<proteinExistence type="predicted"/>
<gene>
    <name evidence="2" type="ORF">MU0053_002298</name>
</gene>
<feature type="chain" id="PRO_5045310647" description="Secreted protein" evidence="1">
    <location>
        <begin position="30"/>
        <end position="167"/>
    </location>
</feature>
<evidence type="ECO:0000256" key="1">
    <source>
        <dbReference type="SAM" id="SignalP"/>
    </source>
</evidence>
<dbReference type="Proteomes" id="UP001190465">
    <property type="component" value="Chromosome"/>
</dbReference>
<evidence type="ECO:0008006" key="4">
    <source>
        <dbReference type="Google" id="ProtNLM"/>
    </source>
</evidence>
<feature type="signal peptide" evidence="1">
    <location>
        <begin position="1"/>
        <end position="29"/>
    </location>
</feature>
<dbReference type="EMBL" id="OY726397">
    <property type="protein sequence ID" value="CAJ1502885.1"/>
    <property type="molecule type" value="Genomic_DNA"/>
</dbReference>
<name>A0ABM9LQ86_9MYCO</name>
<sequence length="167" mass="17662">MPKQYPYRVRTAATALAIAPLLAAPVAHADEAFWGGRYQVTFHTDQKAGTSVAASQQETAYTAGYVFSTDCSSGTCVATADEGPTPKDNVPTAMRFDWTGSVWTRTNNWNWDCLLPDGTITFDAAKSVTTYTPQSDGSLQGTFDTTIADGACAGTVVIPLTAVPAPL</sequence>
<keyword evidence="3" id="KW-1185">Reference proteome</keyword>
<evidence type="ECO:0000313" key="2">
    <source>
        <dbReference type="EMBL" id="CAJ1502885.1"/>
    </source>
</evidence>
<evidence type="ECO:0000313" key="3">
    <source>
        <dbReference type="Proteomes" id="UP001190465"/>
    </source>
</evidence>
<dbReference type="RefSeq" id="WP_308482437.1">
    <property type="nucleotide sequence ID" value="NZ_OY726397.1"/>
</dbReference>
<protein>
    <recommendedName>
        <fullName evidence="4">Secreted protein</fullName>
    </recommendedName>
</protein>
<organism evidence="2 3">
    <name type="scientific">[Mycobacterium] burgundiense</name>
    <dbReference type="NCBI Taxonomy" id="3064286"/>
    <lineage>
        <taxon>Bacteria</taxon>
        <taxon>Bacillati</taxon>
        <taxon>Actinomycetota</taxon>
        <taxon>Actinomycetes</taxon>
        <taxon>Mycobacteriales</taxon>
        <taxon>Mycobacteriaceae</taxon>
        <taxon>Mycolicibacterium</taxon>
    </lineage>
</organism>